<dbReference type="InterPro" id="IPR029061">
    <property type="entry name" value="THDP-binding"/>
</dbReference>
<dbReference type="Pfam" id="PF02776">
    <property type="entry name" value="TPP_enzyme_N"/>
    <property type="match status" value="1"/>
</dbReference>
<dbReference type="NCBIfam" id="TIGR00173">
    <property type="entry name" value="menD"/>
    <property type="match status" value="1"/>
</dbReference>
<dbReference type="InterPro" id="IPR013342">
    <property type="entry name" value="Mandelate_racemase_C"/>
</dbReference>
<accession>A0AAD3S019</accession>
<evidence type="ECO:0000313" key="10">
    <source>
        <dbReference type="Proteomes" id="UP001279734"/>
    </source>
</evidence>
<dbReference type="SUPFAM" id="SSF52467">
    <property type="entry name" value="DHS-like NAD/FAD-binding domain"/>
    <property type="match status" value="1"/>
</dbReference>
<dbReference type="GO" id="GO:0009234">
    <property type="term" value="P:menaquinone biosynthetic process"/>
    <property type="evidence" value="ECO:0007669"/>
    <property type="project" value="InterPro"/>
</dbReference>
<dbReference type="EMBL" id="BSYO01000003">
    <property type="protein sequence ID" value="GMH01833.1"/>
    <property type="molecule type" value="Genomic_DNA"/>
</dbReference>
<keyword evidence="7" id="KW-0732">Signal</keyword>
<dbReference type="InterPro" id="IPR011766">
    <property type="entry name" value="TPP_enzyme_TPP-bd"/>
</dbReference>
<keyword evidence="2" id="KW-0479">Metal-binding</keyword>
<feature type="signal peptide" evidence="7">
    <location>
        <begin position="1"/>
        <end position="15"/>
    </location>
</feature>
<evidence type="ECO:0000256" key="2">
    <source>
        <dbReference type="ARBA" id="ARBA00022723"/>
    </source>
</evidence>
<dbReference type="GO" id="GO:0009063">
    <property type="term" value="P:amino acid catabolic process"/>
    <property type="evidence" value="ECO:0007669"/>
    <property type="project" value="InterPro"/>
</dbReference>
<keyword evidence="6" id="KW-0456">Lyase</keyword>
<dbReference type="InterPro" id="IPR018110">
    <property type="entry name" value="Mandel_Rmase/mucon_lact_enz_CS"/>
</dbReference>
<comment type="caution">
    <text evidence="9">The sequence shown here is derived from an EMBL/GenBank/DDBJ whole genome shotgun (WGS) entry which is preliminary data.</text>
</comment>
<keyword evidence="5" id="KW-0464">Manganese</keyword>
<sequence length="1551" mass="172675">MPYLVIVLWFPVALADWSDLFGIFTGTSFFHFPSYCLYLLVDSPNITAYGFIGINYDIETSFLKPETGSFYFFIPQIELNEYEGFSLLGGTMAWCDSSLCTFEEALHSYEASLFQASHHFSPMTGTYRDNLFKSTLQMFNVVECEKMHAVCMNAKSLGSAHSIASFVEMKDTPSSCQFCIRVSPTIAVATNMLDHAGETSFIPEDFPNINAVWASLIIEECYRLGLTYFCVAPGSRSSPLAVAASSHPHTTCISCFDERSLAFHAIGYARGSNTPAVVITTSGTAVSNLLPAIVEASQDFLPLLLLTADRPPELHEAGANQAINQVNHFGSYVRFFFNLPVPTDHIAARMVLTTVDSAVYRAISLPYGPVHMNCPFREPLENSPKKWLINCLDGLDSWISSAEPFTKYIQVQPSHSCVGTGGLMQEVMKLLKGAKRGLLLIGAIHTEDEIWASLILARHLSWPVVADILSGLRIRKLLTSYYEYEQNFFFIDYFDHVLLSDAVRKWIEADVIVQIGSKITSKRVSKMLEQCSPFSYIMVDKHPCRHDPSHIVTHRIQSTISQFVDCILRTSVQFLSGKWTGFLRALDTMVAWELSFQICSEYSLTEPHVAHEISEVLSSETALFVGNSMAIRDADMYCHGLVNSTSMMSQFALPCQWIKVAGNRGASGIDGLLSTATGFAVGCKKRVLCVIGDVSFLHDTNGLSILSSRMWRKPMTILVINNHGGAIFSFLPIAETTEPRILNEYFYCTHTISINKLCTAHGVKHILAKTKAELRQALMTSRQADSDCVIEVESFIDCNATFHSILKNCASQAASHTFSFLSRHSIPDSFLGNLYHCKINRMEYSLYRIKLSAPPTSVPGDCSQANLYRQGFILLLSLEDGSVGFGEVAPLDTHKESLLDIEEQLRFIVHLLKGATVSYLLPLFRGSFSSWIMRSLGVPLLSIFPSVRCGLEMAILNAISSRLDSSLLSILQMKEDKEEGVSEWPSVRICALVDCQGTPMEVANVAYKLVGDGFHALKLKVARKADPKEDAAAIKEIRKKVGPQIELRVDANRKWTYEQAVEFGSHVNNCDLQYIEEPVKNEDDIMKFCEETSLPVALDETIDNISGNIFEALARFTHSGIVAFVIKPSLVGGFENAALIARWAHMHGKMAIISAAFESSLSLSSYVQFACYLDLQNAQLCKALEKNVATSLAHGLGTYQWLKEDVTVDPLMVCQNPCSGDLEASILEADRLLRNFQINQRIILKNSTEEQVNAYQLNLESEYFSYTVEVQEIGESSEEQNDVVLFLHGFLGTGQDWIPIMKAISGTVRCISVDLPGHGKSKVQCCTNQDATEEHKLSVDAVAILLCKLIDYIAPRKVTLVGYSLGGRIALYMALRFSAKINGAVIISGSPGLRDITARKIRAAKDDSRARALISFGLRPFVETWYSGELWQSLREHPSFKQFVARRLQHDDVHSLARALSDLSIGRQIPLWEDLKQCQTPLLFIVGDKDIKFKNITQDIYNEVVQGIDGRGNVYEAMIVPNCGHAVHLENPLAIVHLVRQFWTRVRNRST</sequence>
<dbReference type="GO" id="GO:0070204">
    <property type="term" value="F:2-succinyl-5-enolpyruvyl-6-hydroxy-3-cyclohexene-1-carboxylic-acid synthase activity"/>
    <property type="evidence" value="ECO:0007669"/>
    <property type="project" value="InterPro"/>
</dbReference>
<evidence type="ECO:0000256" key="6">
    <source>
        <dbReference type="ARBA" id="ARBA00023239"/>
    </source>
</evidence>
<dbReference type="SMART" id="SM00922">
    <property type="entry name" value="MR_MLE"/>
    <property type="match status" value="1"/>
</dbReference>
<dbReference type="Proteomes" id="UP001279734">
    <property type="component" value="Unassembled WGS sequence"/>
</dbReference>
<organism evidence="9 10">
    <name type="scientific">Nepenthes gracilis</name>
    <name type="common">Slender pitcher plant</name>
    <dbReference type="NCBI Taxonomy" id="150966"/>
    <lineage>
        <taxon>Eukaryota</taxon>
        <taxon>Viridiplantae</taxon>
        <taxon>Streptophyta</taxon>
        <taxon>Embryophyta</taxon>
        <taxon>Tracheophyta</taxon>
        <taxon>Spermatophyta</taxon>
        <taxon>Magnoliopsida</taxon>
        <taxon>eudicotyledons</taxon>
        <taxon>Gunneridae</taxon>
        <taxon>Pentapetalae</taxon>
        <taxon>Caryophyllales</taxon>
        <taxon>Nepenthaceae</taxon>
        <taxon>Nepenthes</taxon>
    </lineage>
</organism>
<dbReference type="InterPro" id="IPR012001">
    <property type="entry name" value="Thiamin_PyroP_enz_TPP-bd_dom"/>
</dbReference>
<dbReference type="InterPro" id="IPR032264">
    <property type="entry name" value="MenD_middle"/>
</dbReference>
<dbReference type="PANTHER" id="PTHR42916">
    <property type="entry name" value="2-SUCCINYL-5-ENOLPYRUVYL-6-HYDROXY-3-CYCLOHEXENE-1-CARBOXYLATE SYNTHASE"/>
    <property type="match status" value="1"/>
</dbReference>
<evidence type="ECO:0000256" key="3">
    <source>
        <dbReference type="ARBA" id="ARBA00022842"/>
    </source>
</evidence>
<dbReference type="Gene3D" id="3.40.50.1220">
    <property type="entry name" value="TPP-binding domain"/>
    <property type="match status" value="1"/>
</dbReference>
<dbReference type="PROSITE" id="PS00909">
    <property type="entry name" value="MR_MLE_2"/>
    <property type="match status" value="1"/>
</dbReference>
<evidence type="ECO:0000259" key="8">
    <source>
        <dbReference type="SMART" id="SM00922"/>
    </source>
</evidence>
<name>A0AAD3S019_NEPGR</name>
<dbReference type="Pfam" id="PF16582">
    <property type="entry name" value="TPP_enzyme_M_2"/>
    <property type="match status" value="1"/>
</dbReference>
<dbReference type="SFLD" id="SFLDG00180">
    <property type="entry name" value="muconate_cycloisomerase"/>
    <property type="match status" value="1"/>
</dbReference>
<dbReference type="SFLD" id="SFLDF00009">
    <property type="entry name" value="o-succinylbenzoate_synthase"/>
    <property type="match status" value="1"/>
</dbReference>
<feature type="domain" description="Mandelate racemase/muconate lactonizing enzyme C-terminal" evidence="8">
    <location>
        <begin position="1000"/>
        <end position="1095"/>
    </location>
</feature>
<dbReference type="Gene3D" id="3.30.390.10">
    <property type="entry name" value="Enolase-like, N-terminal domain"/>
    <property type="match status" value="1"/>
</dbReference>
<proteinExistence type="inferred from homology"/>
<dbReference type="SFLD" id="SFLDS00001">
    <property type="entry name" value="Enolase"/>
    <property type="match status" value="1"/>
</dbReference>
<dbReference type="CDD" id="cd07037">
    <property type="entry name" value="TPP_PYR_MenD"/>
    <property type="match status" value="1"/>
</dbReference>
<evidence type="ECO:0000256" key="1">
    <source>
        <dbReference type="ARBA" id="ARBA00022679"/>
    </source>
</evidence>
<dbReference type="SUPFAM" id="SSF52518">
    <property type="entry name" value="Thiamin diphosphate-binding fold (THDP-binding)"/>
    <property type="match status" value="2"/>
</dbReference>
<dbReference type="GO" id="GO:0016829">
    <property type="term" value="F:lyase activity"/>
    <property type="evidence" value="ECO:0007669"/>
    <property type="project" value="UniProtKB-KW"/>
</dbReference>
<keyword evidence="10" id="KW-1185">Reference proteome</keyword>
<dbReference type="Pfam" id="PF02775">
    <property type="entry name" value="TPP_enzyme_C"/>
    <property type="match status" value="1"/>
</dbReference>
<evidence type="ECO:0000313" key="9">
    <source>
        <dbReference type="EMBL" id="GMH01833.1"/>
    </source>
</evidence>
<dbReference type="SUPFAM" id="SSF51604">
    <property type="entry name" value="Enolase C-terminal domain-like"/>
    <property type="match status" value="1"/>
</dbReference>
<evidence type="ECO:0000256" key="5">
    <source>
        <dbReference type="ARBA" id="ARBA00023211"/>
    </source>
</evidence>
<evidence type="ECO:0000256" key="4">
    <source>
        <dbReference type="ARBA" id="ARBA00023052"/>
    </source>
</evidence>
<dbReference type="Pfam" id="PF00561">
    <property type="entry name" value="Abhydrolase_1"/>
    <property type="match status" value="1"/>
</dbReference>
<dbReference type="Pfam" id="PF13378">
    <property type="entry name" value="MR_MLE_C"/>
    <property type="match status" value="1"/>
</dbReference>
<dbReference type="HAMAP" id="MF_01659">
    <property type="entry name" value="MenD"/>
    <property type="match status" value="1"/>
</dbReference>
<protein>
    <recommendedName>
        <fullName evidence="8">Mandelate racemase/muconate lactonizing enzyme C-terminal domain-containing protein</fullName>
    </recommendedName>
</protein>
<keyword evidence="4" id="KW-0786">Thiamine pyrophosphate</keyword>
<dbReference type="InterPro" id="IPR029035">
    <property type="entry name" value="DHS-like_NAD/FAD-binding_dom"/>
</dbReference>
<dbReference type="SUPFAM" id="SSF53474">
    <property type="entry name" value="alpha/beta-Hydrolases"/>
    <property type="match status" value="1"/>
</dbReference>
<dbReference type="PANTHER" id="PTHR42916:SF1">
    <property type="entry name" value="PROTEIN PHYLLO, CHLOROPLASTIC"/>
    <property type="match status" value="1"/>
</dbReference>
<dbReference type="InterPro" id="IPR029017">
    <property type="entry name" value="Enolase-like_N"/>
</dbReference>
<dbReference type="GO" id="GO:0030976">
    <property type="term" value="F:thiamine pyrophosphate binding"/>
    <property type="evidence" value="ECO:0007669"/>
    <property type="project" value="InterPro"/>
</dbReference>
<dbReference type="InterPro" id="IPR036849">
    <property type="entry name" value="Enolase-like_C_sf"/>
</dbReference>
<keyword evidence="1" id="KW-0808">Transferase</keyword>
<dbReference type="Gene3D" id="3.20.20.120">
    <property type="entry name" value="Enolase-like C-terminal domain"/>
    <property type="match status" value="1"/>
</dbReference>
<dbReference type="InterPro" id="IPR004433">
    <property type="entry name" value="MenaQ_synth_MenD"/>
</dbReference>
<dbReference type="Gene3D" id="3.40.50.1820">
    <property type="entry name" value="alpha/beta hydrolase"/>
    <property type="match status" value="1"/>
</dbReference>
<dbReference type="NCBIfam" id="TIGR01927">
    <property type="entry name" value="menC_gam_Gplu"/>
    <property type="match status" value="1"/>
</dbReference>
<dbReference type="InterPro" id="IPR000073">
    <property type="entry name" value="AB_hydrolase_1"/>
</dbReference>
<dbReference type="Gene3D" id="3.40.50.970">
    <property type="match status" value="2"/>
</dbReference>
<feature type="chain" id="PRO_5042256717" description="Mandelate racemase/muconate lactonizing enzyme C-terminal domain-containing protein" evidence="7">
    <location>
        <begin position="16"/>
        <end position="1551"/>
    </location>
</feature>
<dbReference type="InterPro" id="IPR029058">
    <property type="entry name" value="AB_hydrolase_fold"/>
</dbReference>
<gene>
    <name evidence="9" type="ORF">Nepgr_003672</name>
</gene>
<keyword evidence="3" id="KW-0460">Magnesium</keyword>
<evidence type="ECO:0000256" key="7">
    <source>
        <dbReference type="SAM" id="SignalP"/>
    </source>
</evidence>
<dbReference type="CDD" id="cd02009">
    <property type="entry name" value="TPP_SHCHC_synthase"/>
    <property type="match status" value="1"/>
</dbReference>
<reference evidence="9" key="1">
    <citation type="submission" date="2023-05" db="EMBL/GenBank/DDBJ databases">
        <title>Nepenthes gracilis genome sequencing.</title>
        <authorList>
            <person name="Fukushima K."/>
        </authorList>
    </citation>
    <scope>NUCLEOTIDE SEQUENCE</scope>
    <source>
        <strain evidence="9">SING2019-196</strain>
    </source>
</reference>
<dbReference type="GO" id="GO:0046872">
    <property type="term" value="F:metal ion binding"/>
    <property type="evidence" value="ECO:0007669"/>
    <property type="project" value="UniProtKB-KW"/>
</dbReference>
<dbReference type="SUPFAM" id="SSF54826">
    <property type="entry name" value="Enolase N-terminal domain-like"/>
    <property type="match status" value="1"/>
</dbReference>
<dbReference type="InterPro" id="IPR029065">
    <property type="entry name" value="Enolase_C-like"/>
</dbReference>